<dbReference type="Proteomes" id="UP001497497">
    <property type="component" value="Unassembled WGS sequence"/>
</dbReference>
<feature type="region of interest" description="Disordered" evidence="1">
    <location>
        <begin position="135"/>
        <end position="154"/>
    </location>
</feature>
<evidence type="ECO:0000256" key="1">
    <source>
        <dbReference type="SAM" id="MobiDB-lite"/>
    </source>
</evidence>
<name>A0AAV2H7B8_LYMST</name>
<evidence type="ECO:0000313" key="3">
    <source>
        <dbReference type="Proteomes" id="UP001497497"/>
    </source>
</evidence>
<evidence type="ECO:0000313" key="2">
    <source>
        <dbReference type="EMBL" id="CAL1529307.1"/>
    </source>
</evidence>
<dbReference type="AlphaFoldDB" id="A0AAV2H7B8"/>
<feature type="region of interest" description="Disordered" evidence="1">
    <location>
        <begin position="313"/>
        <end position="332"/>
    </location>
</feature>
<keyword evidence="3" id="KW-1185">Reference proteome</keyword>
<organism evidence="2 3">
    <name type="scientific">Lymnaea stagnalis</name>
    <name type="common">Great pond snail</name>
    <name type="synonym">Helix stagnalis</name>
    <dbReference type="NCBI Taxonomy" id="6523"/>
    <lineage>
        <taxon>Eukaryota</taxon>
        <taxon>Metazoa</taxon>
        <taxon>Spiralia</taxon>
        <taxon>Lophotrochozoa</taxon>
        <taxon>Mollusca</taxon>
        <taxon>Gastropoda</taxon>
        <taxon>Heterobranchia</taxon>
        <taxon>Euthyneura</taxon>
        <taxon>Panpulmonata</taxon>
        <taxon>Hygrophila</taxon>
        <taxon>Lymnaeoidea</taxon>
        <taxon>Lymnaeidae</taxon>
        <taxon>Lymnaea</taxon>
    </lineage>
</organism>
<proteinExistence type="predicted"/>
<feature type="region of interest" description="Disordered" evidence="1">
    <location>
        <begin position="460"/>
        <end position="487"/>
    </location>
</feature>
<accession>A0AAV2H7B8</accession>
<comment type="caution">
    <text evidence="2">The sequence shown here is derived from an EMBL/GenBank/DDBJ whole genome shotgun (WGS) entry which is preliminary data.</text>
</comment>
<dbReference type="EMBL" id="CAXITT010000046">
    <property type="protein sequence ID" value="CAL1529307.1"/>
    <property type="molecule type" value="Genomic_DNA"/>
</dbReference>
<reference evidence="2 3" key="1">
    <citation type="submission" date="2024-04" db="EMBL/GenBank/DDBJ databases">
        <authorList>
            <consortium name="Genoscope - CEA"/>
            <person name="William W."/>
        </authorList>
    </citation>
    <scope>NUCLEOTIDE SEQUENCE [LARGE SCALE GENOMIC DNA]</scope>
</reference>
<sequence length="605" mass="68412">MAASRNQLNLVVLKLQLLEDELGKLYEGVERYCNDIINKGAESISRRGTRDGAINEFLVAYEHTLRFIKEKIKQMEKYTRVPRITQRVSKTGPSETPMFKVITNLETLRDLKRQFHQMITNLLSEMMSMGKRFIKNQDPKRLNHDEQKSYKDRTTSGLYADRLDSDTFMESSIPRRASLDVRSSRDKQVPVFDSRRGSLDLRSSRDGRRTGFDAQKDVPLRFKSAFQPLYPRLETQQEIQIPKAQVKDDLNRAGQDGQISLLDLPRLGFAEVNRHLESCLLFVMDIRLEFGEHEEFNIEDVLSMLHGGGVKQMLTSTSNSSPAASSQQSQSLENLEKRIGALEAIARAKTSEEELVPKTLPPADTERLNIPSQNCEGCDLKVRQLEERHRVLAKDYDDNMPLVKNSIAMIVQEIEELNERFDSFKRIFAASKSESQRMLTTIGRRMSDVECKDSSKRLSCGEGAEKGVGQGRRLSTPEGSTSDNGSGVARAEVTLSYNGDDVFEEEIKSHANGVGKGETDVTLSVKSGEESVTRDSRSLLDVEERLLARLREETKKDLSGAVEHIQEIDAKLNALQELQKELVEKISSSSVLKEPFTDNNKNMNN</sequence>
<gene>
    <name evidence="2" type="ORF">GSLYS_00003462001</name>
</gene>
<protein>
    <submittedName>
        <fullName evidence="2">Uncharacterized protein</fullName>
    </submittedName>
</protein>
<feature type="compositionally biased region" description="Low complexity" evidence="1">
    <location>
        <begin position="314"/>
        <end position="332"/>
    </location>
</feature>